<accession>A0ABU6PP79</accession>
<evidence type="ECO:0000313" key="1">
    <source>
        <dbReference type="EMBL" id="MED5015933.1"/>
    </source>
</evidence>
<dbReference type="EMBL" id="JARTLD010000003">
    <property type="protein sequence ID" value="MED5015933.1"/>
    <property type="molecule type" value="Genomic_DNA"/>
</dbReference>
<reference evidence="1 2" key="1">
    <citation type="submission" date="2023-03" db="EMBL/GenBank/DDBJ databases">
        <title>Bacillus Genome Sequencing.</title>
        <authorList>
            <person name="Dunlap C."/>
        </authorList>
    </citation>
    <scope>NUCLEOTIDE SEQUENCE [LARGE SCALE GENOMIC DNA]</scope>
    <source>
        <strain evidence="1 2">NRS-52</strain>
    </source>
</reference>
<proteinExistence type="predicted"/>
<protein>
    <submittedName>
        <fullName evidence="1">Replication-relaxation family protein</fullName>
    </submittedName>
</protein>
<sequence length="198" mass="22835">MNMVQAKLTRWTEILSSLDSFGFLSTSQIQRLHNLGGRRNTTRILTDMGELLSSFREGETVYYLSAKGRREIGSQKARRRTQLVQHTLMRNEVYIAQRPEIWKPEYSVKWEGKEIIADAIYRKGGVYTFVEIDLTQSMAANERKVLAYKELRNSGKWQAKYGTFPNVLFVTTTEQRKAKLIAASSDLSIEVITFNDLK</sequence>
<dbReference type="InterPro" id="IPR025855">
    <property type="entry name" value="Replic_Relax"/>
</dbReference>
<dbReference type="Pfam" id="PF13814">
    <property type="entry name" value="Replic_Relax"/>
    <property type="match status" value="1"/>
</dbReference>
<gene>
    <name evidence="1" type="ORF">P9847_01295</name>
</gene>
<comment type="caution">
    <text evidence="1">The sequence shown here is derived from an EMBL/GenBank/DDBJ whole genome shotgun (WGS) entry which is preliminary data.</text>
</comment>
<dbReference type="Proteomes" id="UP001343257">
    <property type="component" value="Unassembled WGS sequence"/>
</dbReference>
<organism evidence="1 2">
    <name type="scientific">Paenibacillus chibensis</name>
    <dbReference type="NCBI Taxonomy" id="59846"/>
    <lineage>
        <taxon>Bacteria</taxon>
        <taxon>Bacillati</taxon>
        <taxon>Bacillota</taxon>
        <taxon>Bacilli</taxon>
        <taxon>Bacillales</taxon>
        <taxon>Paenibacillaceae</taxon>
        <taxon>Paenibacillus</taxon>
    </lineage>
</organism>
<name>A0ABU6PP79_9BACL</name>
<dbReference type="RefSeq" id="WP_328274749.1">
    <property type="nucleotide sequence ID" value="NZ_JARTLD010000003.1"/>
</dbReference>
<keyword evidence="2" id="KW-1185">Reference proteome</keyword>
<evidence type="ECO:0000313" key="2">
    <source>
        <dbReference type="Proteomes" id="UP001343257"/>
    </source>
</evidence>